<accession>A0ABD2AS13</accession>
<keyword evidence="3" id="KW-1185">Reference proteome</keyword>
<protein>
    <submittedName>
        <fullName evidence="2">Uncharacterized protein</fullName>
    </submittedName>
</protein>
<keyword evidence="1" id="KW-1133">Transmembrane helix</keyword>
<dbReference type="EMBL" id="JAUDFV010000141">
    <property type="protein sequence ID" value="KAL2722450.1"/>
    <property type="molecule type" value="Genomic_DNA"/>
</dbReference>
<dbReference type="Proteomes" id="UP001607302">
    <property type="component" value="Unassembled WGS sequence"/>
</dbReference>
<sequence length="253" mass="29294">MRSTLDSRYVGNVDQRITSFLHFFLLVCFSFLVSHYSDLWLESHAIELPLKRILYVGLLSSRKFVVQEFGVKRGRKRTDEEGHIPKGERKRVEQSKSDRIKASYTLQLCLVDSSGSFLRCTFVLRKFQRDGQQVGEKFRYGHPVIALRNSLEGRFRNCRTNNLTVILVPCESFRRTFGNCPILVDTSTLIKIVNIFSTKVSISVRRWSFQFLEWRKSTKGRVVRVIEEGVGSGGVRGDKGDEYGKRKRRVMVD</sequence>
<organism evidence="2 3">
    <name type="scientific">Vespula squamosa</name>
    <name type="common">Southern yellow jacket</name>
    <name type="synonym">Wasp</name>
    <dbReference type="NCBI Taxonomy" id="30214"/>
    <lineage>
        <taxon>Eukaryota</taxon>
        <taxon>Metazoa</taxon>
        <taxon>Ecdysozoa</taxon>
        <taxon>Arthropoda</taxon>
        <taxon>Hexapoda</taxon>
        <taxon>Insecta</taxon>
        <taxon>Pterygota</taxon>
        <taxon>Neoptera</taxon>
        <taxon>Endopterygota</taxon>
        <taxon>Hymenoptera</taxon>
        <taxon>Apocrita</taxon>
        <taxon>Aculeata</taxon>
        <taxon>Vespoidea</taxon>
        <taxon>Vespidae</taxon>
        <taxon>Vespinae</taxon>
        <taxon>Vespula</taxon>
    </lineage>
</organism>
<proteinExistence type="predicted"/>
<reference evidence="2 3" key="1">
    <citation type="journal article" date="2024" name="Ann. Entomol. Soc. Am.">
        <title>Genomic analyses of the southern and eastern yellowjacket wasps (Hymenoptera: Vespidae) reveal evolutionary signatures of social life.</title>
        <authorList>
            <person name="Catto M.A."/>
            <person name="Caine P.B."/>
            <person name="Orr S.E."/>
            <person name="Hunt B.G."/>
            <person name="Goodisman M.A.D."/>
        </authorList>
    </citation>
    <scope>NUCLEOTIDE SEQUENCE [LARGE SCALE GENOMIC DNA]</scope>
    <source>
        <strain evidence="2">233</strain>
        <tissue evidence="2">Head and thorax</tissue>
    </source>
</reference>
<evidence type="ECO:0000313" key="2">
    <source>
        <dbReference type="EMBL" id="KAL2722450.1"/>
    </source>
</evidence>
<keyword evidence="1" id="KW-0812">Transmembrane</keyword>
<evidence type="ECO:0000256" key="1">
    <source>
        <dbReference type="SAM" id="Phobius"/>
    </source>
</evidence>
<comment type="caution">
    <text evidence="2">The sequence shown here is derived from an EMBL/GenBank/DDBJ whole genome shotgun (WGS) entry which is preliminary data.</text>
</comment>
<evidence type="ECO:0000313" key="3">
    <source>
        <dbReference type="Proteomes" id="UP001607302"/>
    </source>
</evidence>
<name>A0ABD2AS13_VESSQ</name>
<gene>
    <name evidence="2" type="ORF">V1478_009313</name>
</gene>
<dbReference type="AlphaFoldDB" id="A0ABD2AS13"/>
<feature type="non-terminal residue" evidence="2">
    <location>
        <position position="253"/>
    </location>
</feature>
<feature type="transmembrane region" description="Helical" evidence="1">
    <location>
        <begin position="20"/>
        <end position="41"/>
    </location>
</feature>
<keyword evidence="1" id="KW-0472">Membrane</keyword>